<keyword evidence="2" id="KW-1185">Reference proteome</keyword>
<dbReference type="RefSeq" id="WP_238466183.1">
    <property type="nucleotide sequence ID" value="NZ_JAKLJA010000023.1"/>
</dbReference>
<comment type="caution">
    <text evidence="1">The sequence shown here is derived from an EMBL/GenBank/DDBJ whole genome shotgun (WGS) entry which is preliminary data.</text>
</comment>
<gene>
    <name evidence="1" type="ORF">L5014_23580</name>
</gene>
<proteinExistence type="predicted"/>
<evidence type="ECO:0000313" key="1">
    <source>
        <dbReference type="EMBL" id="MCG5076320.1"/>
    </source>
</evidence>
<name>A0A9X1RS34_9BURK</name>
<protein>
    <submittedName>
        <fullName evidence="1">Uncharacterized protein</fullName>
    </submittedName>
</protein>
<evidence type="ECO:0000313" key="2">
    <source>
        <dbReference type="Proteomes" id="UP001139308"/>
    </source>
</evidence>
<accession>A0A9X1RS34</accession>
<sequence length="70" mass="7463">MSNRDCMPAADGARPAKVGNTIIHVRPGAGKTTFNVFYDMLRLTEREFRIVRGSGNPADDAPGAGDEPCA</sequence>
<reference evidence="1" key="1">
    <citation type="submission" date="2022-01" db="EMBL/GenBank/DDBJ databases">
        <title>Genome sequence and assembly of Parabukholderia sp. RG36.</title>
        <authorList>
            <person name="Chhetri G."/>
        </authorList>
    </citation>
    <scope>NUCLEOTIDE SEQUENCE</scope>
    <source>
        <strain evidence="1">RG36</strain>
    </source>
</reference>
<organism evidence="1 2">
    <name type="scientific">Paraburkholderia tagetis</name>
    <dbReference type="NCBI Taxonomy" id="2913261"/>
    <lineage>
        <taxon>Bacteria</taxon>
        <taxon>Pseudomonadati</taxon>
        <taxon>Pseudomonadota</taxon>
        <taxon>Betaproteobacteria</taxon>
        <taxon>Burkholderiales</taxon>
        <taxon>Burkholderiaceae</taxon>
        <taxon>Paraburkholderia</taxon>
    </lineage>
</organism>
<dbReference type="EMBL" id="JAKLJA010000023">
    <property type="protein sequence ID" value="MCG5076320.1"/>
    <property type="molecule type" value="Genomic_DNA"/>
</dbReference>
<dbReference type="AlphaFoldDB" id="A0A9X1RS34"/>
<dbReference type="Proteomes" id="UP001139308">
    <property type="component" value="Unassembled WGS sequence"/>
</dbReference>